<evidence type="ECO:0008006" key="3">
    <source>
        <dbReference type="Google" id="ProtNLM"/>
    </source>
</evidence>
<keyword evidence="2" id="KW-1185">Reference proteome</keyword>
<dbReference type="InterPro" id="IPR027417">
    <property type="entry name" value="P-loop_NTPase"/>
</dbReference>
<organism evidence="1 2">
    <name type="scientific">Sphingomonas immobilis</name>
    <dbReference type="NCBI Taxonomy" id="3063997"/>
    <lineage>
        <taxon>Bacteria</taxon>
        <taxon>Pseudomonadati</taxon>
        <taxon>Pseudomonadota</taxon>
        <taxon>Alphaproteobacteria</taxon>
        <taxon>Sphingomonadales</taxon>
        <taxon>Sphingomonadaceae</taxon>
        <taxon>Sphingomonas</taxon>
    </lineage>
</organism>
<dbReference type="RefSeq" id="WP_304561604.1">
    <property type="nucleotide sequence ID" value="NZ_JAUQSZ010000008.1"/>
</dbReference>
<dbReference type="EMBL" id="JAUQSZ010000008">
    <property type="protein sequence ID" value="MDO7843148.1"/>
    <property type="molecule type" value="Genomic_DNA"/>
</dbReference>
<comment type="caution">
    <text evidence="1">The sequence shown here is derived from an EMBL/GenBank/DDBJ whole genome shotgun (WGS) entry which is preliminary data.</text>
</comment>
<dbReference type="SUPFAM" id="SSF52540">
    <property type="entry name" value="P-loop containing nucleoside triphosphate hydrolases"/>
    <property type="match status" value="1"/>
</dbReference>
<evidence type="ECO:0000313" key="2">
    <source>
        <dbReference type="Proteomes" id="UP001176468"/>
    </source>
</evidence>
<reference evidence="1" key="1">
    <citation type="submission" date="2023-07" db="EMBL/GenBank/DDBJ databases">
        <authorList>
            <person name="Kim M.K."/>
        </authorList>
    </citation>
    <scope>NUCLEOTIDE SEQUENCE</scope>
    <source>
        <strain evidence="1">CA1-15</strain>
    </source>
</reference>
<dbReference type="SUPFAM" id="SSF53795">
    <property type="entry name" value="PEP carboxykinase-like"/>
    <property type="match status" value="1"/>
</dbReference>
<name>A0ABT8ZZY5_9SPHN</name>
<gene>
    <name evidence="1" type="ORF">Q5H94_12510</name>
</gene>
<sequence>MSGTHLYRASGLVLASEIALPGLIPIESADEPDARIAEGNVPSALDAVLATGPTWQRGAKDFLLEIPDIARFYLSGGRTIVFERAAGVADRDVAIFLAGNVFGILLHQRCNIVLHASTIVVGGKAVLFCGASGAGKSTLAAALGERGYPLLTDDQAAIRLDDAGRPTVQPDGRCLRLWERSIDALGLDDRRGEAMRAGLEKFFVDPLRSEADPIQIGAIYFLMQERPPHRAGIEPANLVEAAQLLVANAYRPMLIRRMGQREAYFRMGATIASDAGLFFLTRPFRFDAMDETIAGLERHWAEIGLADPGLISEARRPQPA</sequence>
<accession>A0ABT8ZZY5</accession>
<proteinExistence type="predicted"/>
<dbReference type="Proteomes" id="UP001176468">
    <property type="component" value="Unassembled WGS sequence"/>
</dbReference>
<dbReference type="Gene3D" id="3.40.50.300">
    <property type="entry name" value="P-loop containing nucleotide triphosphate hydrolases"/>
    <property type="match status" value="1"/>
</dbReference>
<evidence type="ECO:0000313" key="1">
    <source>
        <dbReference type="EMBL" id="MDO7843148.1"/>
    </source>
</evidence>
<protein>
    <recommendedName>
        <fullName evidence="3">Hpr(Ser) kinase/phosphatase</fullName>
    </recommendedName>
</protein>